<proteinExistence type="predicted"/>
<feature type="non-terminal residue" evidence="3">
    <location>
        <position position="216"/>
    </location>
</feature>
<keyword evidence="4" id="KW-1185">Reference proteome</keyword>
<evidence type="ECO:0000256" key="1">
    <source>
        <dbReference type="SAM" id="Coils"/>
    </source>
</evidence>
<sequence length="216" mass="23910">DVSGWSLGDLKALRRQTDALEDDTLILEDQSLALKSEIAELQSLLLKAETNKQEAERFLRAREDKNFAKLLKVRALGPEHLENQTRLRRSIQLAHDRVQQLEDQIAAMKTKVTRAKAGESPLKAPSLDVIARAIANIETGALEKRNQMNALTERIEALDLDESVESPPSEPVEIKDKGKGRFSRERTPLGDVLARSTITPRVTSATAAALNAERSA</sequence>
<feature type="coiled-coil region" evidence="1">
    <location>
        <begin position="84"/>
        <end position="161"/>
    </location>
</feature>
<evidence type="ECO:0000256" key="2">
    <source>
        <dbReference type="SAM" id="MobiDB-lite"/>
    </source>
</evidence>
<reference evidence="3" key="1">
    <citation type="journal article" date="2020" name="Nat. Commun.">
        <title>Large-scale genome sequencing of mycorrhizal fungi provides insights into the early evolution of symbiotic traits.</title>
        <authorList>
            <person name="Miyauchi S."/>
            <person name="Kiss E."/>
            <person name="Kuo A."/>
            <person name="Drula E."/>
            <person name="Kohler A."/>
            <person name="Sanchez-Garcia M."/>
            <person name="Morin E."/>
            <person name="Andreopoulos B."/>
            <person name="Barry K.W."/>
            <person name="Bonito G."/>
            <person name="Buee M."/>
            <person name="Carver A."/>
            <person name="Chen C."/>
            <person name="Cichocki N."/>
            <person name="Clum A."/>
            <person name="Culley D."/>
            <person name="Crous P.W."/>
            <person name="Fauchery L."/>
            <person name="Girlanda M."/>
            <person name="Hayes R.D."/>
            <person name="Keri Z."/>
            <person name="LaButti K."/>
            <person name="Lipzen A."/>
            <person name="Lombard V."/>
            <person name="Magnuson J."/>
            <person name="Maillard F."/>
            <person name="Murat C."/>
            <person name="Nolan M."/>
            <person name="Ohm R.A."/>
            <person name="Pangilinan J."/>
            <person name="Pereira M.F."/>
            <person name="Perotto S."/>
            <person name="Peter M."/>
            <person name="Pfister S."/>
            <person name="Riley R."/>
            <person name="Sitrit Y."/>
            <person name="Stielow J.B."/>
            <person name="Szollosi G."/>
            <person name="Zifcakova L."/>
            <person name="Stursova M."/>
            <person name="Spatafora J.W."/>
            <person name="Tedersoo L."/>
            <person name="Vaario L.M."/>
            <person name="Yamada A."/>
            <person name="Yan M."/>
            <person name="Wang P."/>
            <person name="Xu J."/>
            <person name="Bruns T."/>
            <person name="Baldrian P."/>
            <person name="Vilgalys R."/>
            <person name="Dunand C."/>
            <person name="Henrissat B."/>
            <person name="Grigoriev I.V."/>
            <person name="Hibbett D."/>
            <person name="Nagy L.G."/>
            <person name="Martin F.M."/>
        </authorList>
    </citation>
    <scope>NUCLEOTIDE SEQUENCE</scope>
    <source>
        <strain evidence="3">UP504</strain>
    </source>
</reference>
<gene>
    <name evidence="3" type="ORF">BS47DRAFT_1264915</name>
</gene>
<comment type="caution">
    <text evidence="3">The sequence shown here is derived from an EMBL/GenBank/DDBJ whole genome shotgun (WGS) entry which is preliminary data.</text>
</comment>
<accession>A0A9P6B9J5</accession>
<evidence type="ECO:0000313" key="3">
    <source>
        <dbReference type="EMBL" id="KAF9519989.1"/>
    </source>
</evidence>
<feature type="coiled-coil region" evidence="1">
    <location>
        <begin position="10"/>
        <end position="58"/>
    </location>
</feature>
<dbReference type="AlphaFoldDB" id="A0A9P6B9J5"/>
<feature type="non-terminal residue" evidence="3">
    <location>
        <position position="1"/>
    </location>
</feature>
<protein>
    <submittedName>
        <fullName evidence="3">Uncharacterized protein</fullName>
    </submittedName>
</protein>
<dbReference type="Proteomes" id="UP000886523">
    <property type="component" value="Unassembled WGS sequence"/>
</dbReference>
<organism evidence="3 4">
    <name type="scientific">Hydnum rufescens UP504</name>
    <dbReference type="NCBI Taxonomy" id="1448309"/>
    <lineage>
        <taxon>Eukaryota</taxon>
        <taxon>Fungi</taxon>
        <taxon>Dikarya</taxon>
        <taxon>Basidiomycota</taxon>
        <taxon>Agaricomycotina</taxon>
        <taxon>Agaricomycetes</taxon>
        <taxon>Cantharellales</taxon>
        <taxon>Hydnaceae</taxon>
        <taxon>Hydnum</taxon>
    </lineage>
</organism>
<dbReference type="EMBL" id="MU128914">
    <property type="protein sequence ID" value="KAF9519989.1"/>
    <property type="molecule type" value="Genomic_DNA"/>
</dbReference>
<feature type="region of interest" description="Disordered" evidence="2">
    <location>
        <begin position="162"/>
        <end position="184"/>
    </location>
</feature>
<name>A0A9P6B9J5_9AGAM</name>
<feature type="compositionally biased region" description="Basic and acidic residues" evidence="2">
    <location>
        <begin position="172"/>
        <end position="184"/>
    </location>
</feature>
<evidence type="ECO:0000313" key="4">
    <source>
        <dbReference type="Proteomes" id="UP000886523"/>
    </source>
</evidence>
<dbReference type="OrthoDB" id="248320at2759"/>
<keyword evidence="1" id="KW-0175">Coiled coil</keyword>